<comment type="similarity">
    <text evidence="3">Belongs to the glycosyl hydrolase 5 (cellulase A) family.</text>
</comment>
<dbReference type="InterPro" id="IPR018087">
    <property type="entry name" value="Glyco_hydro_5_CS"/>
</dbReference>
<evidence type="ECO:0000256" key="1">
    <source>
        <dbReference type="ARBA" id="ARBA00022801"/>
    </source>
</evidence>
<evidence type="ECO:0000256" key="3">
    <source>
        <dbReference type="RuleBase" id="RU361153"/>
    </source>
</evidence>
<dbReference type="InterPro" id="IPR017853">
    <property type="entry name" value="GH"/>
</dbReference>
<keyword evidence="4" id="KW-0732">Signal</keyword>
<dbReference type="Pfam" id="PF00150">
    <property type="entry name" value="Cellulase"/>
    <property type="match status" value="1"/>
</dbReference>
<protein>
    <submittedName>
        <fullName evidence="6">Glycosyl hydrolase family 5</fullName>
    </submittedName>
</protein>
<feature type="chain" id="PRO_5012818657" evidence="4">
    <location>
        <begin position="22"/>
        <end position="285"/>
    </location>
</feature>
<dbReference type="Gene3D" id="3.20.20.80">
    <property type="entry name" value="Glycosidases"/>
    <property type="match status" value="2"/>
</dbReference>
<dbReference type="EMBL" id="MNQU01000264">
    <property type="protein sequence ID" value="OKZ31271.1"/>
    <property type="molecule type" value="Genomic_DNA"/>
</dbReference>
<dbReference type="PROSITE" id="PS51257">
    <property type="entry name" value="PROKAR_LIPOPROTEIN"/>
    <property type="match status" value="1"/>
</dbReference>
<dbReference type="PANTHER" id="PTHR34142">
    <property type="entry name" value="ENDO-BETA-1,4-GLUCANASE A"/>
    <property type="match status" value="1"/>
</dbReference>
<name>A0A1Q6HXB3_BACUN</name>
<dbReference type="GO" id="GO:0000272">
    <property type="term" value="P:polysaccharide catabolic process"/>
    <property type="evidence" value="ECO:0007669"/>
    <property type="project" value="InterPro"/>
</dbReference>
<dbReference type="SUPFAM" id="SSF51445">
    <property type="entry name" value="(Trans)glycosidases"/>
    <property type="match status" value="1"/>
</dbReference>
<keyword evidence="1 3" id="KW-0378">Hydrolase</keyword>
<organism evidence="6 7">
    <name type="scientific">Bacteroides uniformis</name>
    <dbReference type="NCBI Taxonomy" id="820"/>
    <lineage>
        <taxon>Bacteria</taxon>
        <taxon>Pseudomonadati</taxon>
        <taxon>Bacteroidota</taxon>
        <taxon>Bacteroidia</taxon>
        <taxon>Bacteroidales</taxon>
        <taxon>Bacteroidaceae</taxon>
        <taxon>Bacteroides</taxon>
    </lineage>
</organism>
<proteinExistence type="inferred from homology"/>
<dbReference type="PROSITE" id="PS00659">
    <property type="entry name" value="GLYCOSYL_HYDROL_F5"/>
    <property type="match status" value="1"/>
</dbReference>
<evidence type="ECO:0000313" key="7">
    <source>
        <dbReference type="Proteomes" id="UP000186549"/>
    </source>
</evidence>
<feature type="signal peptide" evidence="4">
    <location>
        <begin position="1"/>
        <end position="21"/>
    </location>
</feature>
<dbReference type="Proteomes" id="UP000186549">
    <property type="component" value="Unassembled WGS sequence"/>
</dbReference>
<feature type="domain" description="Glycoside hydrolase family 5" evidence="5">
    <location>
        <begin position="47"/>
        <end position="173"/>
    </location>
</feature>
<evidence type="ECO:0000256" key="2">
    <source>
        <dbReference type="ARBA" id="ARBA00023295"/>
    </source>
</evidence>
<comment type="caution">
    <text evidence="6">The sequence shown here is derived from an EMBL/GenBank/DDBJ whole genome shotgun (WGS) entry which is preliminary data.</text>
</comment>
<evidence type="ECO:0000256" key="4">
    <source>
        <dbReference type="SAM" id="SignalP"/>
    </source>
</evidence>
<dbReference type="InterPro" id="IPR001547">
    <property type="entry name" value="Glyco_hydro_5"/>
</dbReference>
<keyword evidence="2 3" id="KW-0326">Glycosidase</keyword>
<sequence>MKSIWKVMLAVCCLGMTIGCGTNPSKNENVKETLPALVVNGTQLMNTEGDTVVLHGVSYGWHQFWPRFYNASSVAYLVNDWGAQVLRASMGVDLDSACYVNKPEFGIECVTKVVDAAIENGVYVIIDWHSHNLRQEEAKEFFTQMATRYKGVPNVIYEVFNEPVEDSWDNPITGYDNIMYTLHFYANTHGQWLRDRADYALGKGLPIFVSECAGMEASGDGPISKEEWGNWLDWMQRHSISWVAWSLSDKDETCSMFYPSASSEGNWKDADMKEWGRMVRDELKK</sequence>
<evidence type="ECO:0000259" key="5">
    <source>
        <dbReference type="Pfam" id="PF00150"/>
    </source>
</evidence>
<reference evidence="6 7" key="1">
    <citation type="journal article" date="2016" name="Nat. Biotechnol.">
        <title>Measurement of bacterial replication rates in microbial communities.</title>
        <authorList>
            <person name="Brown C.T."/>
            <person name="Olm M.R."/>
            <person name="Thomas B.C."/>
            <person name="Banfield J.F."/>
        </authorList>
    </citation>
    <scope>NUCLEOTIDE SEQUENCE [LARGE SCALE GENOMIC DNA]</scope>
    <source>
        <strain evidence="6">45_41</strain>
    </source>
</reference>
<dbReference type="AlphaFoldDB" id="A0A1Q6HXB3"/>
<gene>
    <name evidence="6" type="ORF">BHV79_14030</name>
</gene>
<evidence type="ECO:0000313" key="6">
    <source>
        <dbReference type="EMBL" id="OKZ31271.1"/>
    </source>
</evidence>
<dbReference type="GO" id="GO:0004553">
    <property type="term" value="F:hydrolase activity, hydrolyzing O-glycosyl compounds"/>
    <property type="evidence" value="ECO:0007669"/>
    <property type="project" value="InterPro"/>
</dbReference>
<accession>A0A1Q6HXB3</accession>
<dbReference type="PANTHER" id="PTHR34142:SF1">
    <property type="entry name" value="GLYCOSIDE HYDROLASE FAMILY 5 DOMAIN-CONTAINING PROTEIN"/>
    <property type="match status" value="1"/>
</dbReference>